<proteinExistence type="predicted"/>
<dbReference type="Gene3D" id="3.40.630.30">
    <property type="match status" value="1"/>
</dbReference>
<evidence type="ECO:0000259" key="1">
    <source>
        <dbReference type="PROSITE" id="PS51186"/>
    </source>
</evidence>
<feature type="domain" description="N-acetyltransferase" evidence="1">
    <location>
        <begin position="143"/>
        <end position="277"/>
    </location>
</feature>
<dbReference type="Pfam" id="PF08445">
    <property type="entry name" value="FR47"/>
    <property type="match status" value="1"/>
</dbReference>
<organism evidence="2 3">
    <name type="scientific">Actinomadura yumaensis</name>
    <dbReference type="NCBI Taxonomy" id="111807"/>
    <lineage>
        <taxon>Bacteria</taxon>
        <taxon>Bacillati</taxon>
        <taxon>Actinomycetota</taxon>
        <taxon>Actinomycetes</taxon>
        <taxon>Streptosporangiales</taxon>
        <taxon>Thermomonosporaceae</taxon>
        <taxon>Actinomadura</taxon>
    </lineage>
</organism>
<gene>
    <name evidence="2" type="ORF">ACFQKB_21900</name>
</gene>
<dbReference type="SUPFAM" id="SSF55729">
    <property type="entry name" value="Acyl-CoA N-acyltransferases (Nat)"/>
    <property type="match status" value="1"/>
</dbReference>
<evidence type="ECO:0000313" key="3">
    <source>
        <dbReference type="Proteomes" id="UP001596380"/>
    </source>
</evidence>
<dbReference type="CDD" id="cd04301">
    <property type="entry name" value="NAT_SF"/>
    <property type="match status" value="1"/>
</dbReference>
<dbReference type="Proteomes" id="UP001596380">
    <property type="component" value="Unassembled WGS sequence"/>
</dbReference>
<dbReference type="EMBL" id="JBHSXS010000013">
    <property type="protein sequence ID" value="MFC6882425.1"/>
    <property type="molecule type" value="Genomic_DNA"/>
</dbReference>
<protein>
    <submittedName>
        <fullName evidence="2">GNAT family N-acetyltransferase</fullName>
    </submittedName>
</protein>
<dbReference type="InterPro" id="IPR000182">
    <property type="entry name" value="GNAT_dom"/>
</dbReference>
<name>A0ABW2CPV5_9ACTN</name>
<dbReference type="InterPro" id="IPR016181">
    <property type="entry name" value="Acyl_CoA_acyltransferase"/>
</dbReference>
<dbReference type="InterPro" id="IPR013653">
    <property type="entry name" value="GCN5-like_dom"/>
</dbReference>
<dbReference type="RefSeq" id="WP_378048512.1">
    <property type="nucleotide sequence ID" value="NZ_JBHSXE010000001.1"/>
</dbReference>
<accession>A0ABW2CPV5</accession>
<reference evidence="3" key="1">
    <citation type="journal article" date="2019" name="Int. J. Syst. Evol. Microbiol.">
        <title>The Global Catalogue of Microorganisms (GCM) 10K type strain sequencing project: providing services to taxonomists for standard genome sequencing and annotation.</title>
        <authorList>
            <consortium name="The Broad Institute Genomics Platform"/>
            <consortium name="The Broad Institute Genome Sequencing Center for Infectious Disease"/>
            <person name="Wu L."/>
            <person name="Ma J."/>
        </authorList>
    </citation>
    <scope>NUCLEOTIDE SEQUENCE [LARGE SCALE GENOMIC DNA]</scope>
    <source>
        <strain evidence="3">JCM 3369</strain>
    </source>
</reference>
<sequence>MGWDLTNDLEKYVRVTTPFLRSDRAGNTVLLSVLETLKLHGANAYGENALFGWWRNGRGDVEGAFLQTPPRPLLLSAMPVRAARQLADAVPTHGITGVNADNEAAEVFANAWQLRTGIENRLQMRQRLYRLEHLVEPKPLPPGAPRLASDHDFPLIYKWFGAFRDEAAASGPVNAALVRSKVADRGIVLWDVDGTTVALVGRTRVIAGMTCISPVYTAPEHRRRGYGTAATAAMTRSALESADVVVLFTDLANPTSNSIYQHIGYRPVKDKVVLSFL</sequence>
<keyword evidence="3" id="KW-1185">Reference proteome</keyword>
<dbReference type="PROSITE" id="PS51186">
    <property type="entry name" value="GNAT"/>
    <property type="match status" value="1"/>
</dbReference>
<comment type="caution">
    <text evidence="2">The sequence shown here is derived from an EMBL/GenBank/DDBJ whole genome shotgun (WGS) entry which is preliminary data.</text>
</comment>
<evidence type="ECO:0000313" key="2">
    <source>
        <dbReference type="EMBL" id="MFC6882425.1"/>
    </source>
</evidence>